<dbReference type="Proteomes" id="UP001332503">
    <property type="component" value="Unassembled WGS sequence"/>
</dbReference>
<sequence length="289" mass="32104">MSDVRIQDFGENLKPDVNNDFVMTFNDNSESKTRLKDAFYSMVPDGAQTHNNVFRGQNLGALDATHIANIQNGSFRDMFIGDYFSINGSNYVIAGINYKRGHGDNSSLGNHLLLMPDRFSKLDDGTVMRSDGKTTHYMNDTDTTAGGFANTKLYKTYMPSIQRKLEADFGSHLLNFRQVVSTHVDADGAPDQGEWRDAKVGIPGEVMVYGTTLNGNNKNYAWYNVGDDTMQLPLFRLNPEESNNHRDAAFWLRDIHSASEFACAGSVGDATWTGASSAWYGVRAFFLIG</sequence>
<evidence type="ECO:0008006" key="5">
    <source>
        <dbReference type="Google" id="ProtNLM"/>
    </source>
</evidence>
<evidence type="ECO:0000313" key="4">
    <source>
        <dbReference type="Proteomes" id="UP001346800"/>
    </source>
</evidence>
<dbReference type="EMBL" id="BTFQ01000031">
    <property type="protein sequence ID" value="GMM13647.1"/>
    <property type="molecule type" value="Genomic_DNA"/>
</dbReference>
<keyword evidence="3" id="KW-1185">Reference proteome</keyword>
<protein>
    <recommendedName>
        <fullName evidence="5">Glucan-binding protein C/Surface antigen I/II V-domain domain-containing protein</fullName>
    </recommendedName>
</protein>
<proteinExistence type="predicted"/>
<dbReference type="AlphaFoldDB" id="A0ABD0C2Y3"/>
<name>A0ABD0C2Y3_LACAM</name>
<evidence type="ECO:0000313" key="3">
    <source>
        <dbReference type="Proteomes" id="UP001332503"/>
    </source>
</evidence>
<accession>A0ABD0C2Y3</accession>
<evidence type="ECO:0000313" key="2">
    <source>
        <dbReference type="EMBL" id="GMM16184.1"/>
    </source>
</evidence>
<reference evidence="1" key="1">
    <citation type="submission" date="2023-06" db="EMBL/GenBank/DDBJ databases">
        <authorList>
            <person name="Tohno M."/>
            <person name="Tanizawa Y."/>
        </authorList>
    </citation>
    <scope>NUCLEOTIDE SEQUENCE</scope>
    <source>
        <strain evidence="2">BF125</strain>
        <strain evidence="1">BF186</strain>
    </source>
</reference>
<organism evidence="1 4">
    <name type="scientific">Lactobacillus amylovorus subsp. animalium</name>
    <dbReference type="NCBI Taxonomy" id="3378536"/>
    <lineage>
        <taxon>Bacteria</taxon>
        <taxon>Bacillati</taxon>
        <taxon>Bacillota</taxon>
        <taxon>Bacilli</taxon>
        <taxon>Lactobacillales</taxon>
        <taxon>Lactobacillaceae</taxon>
        <taxon>Lactobacillus</taxon>
    </lineage>
</organism>
<dbReference type="Proteomes" id="UP001346800">
    <property type="component" value="Unassembled WGS sequence"/>
</dbReference>
<dbReference type="EMBL" id="BTFR01000022">
    <property type="protein sequence ID" value="GMM16184.1"/>
    <property type="molecule type" value="Genomic_DNA"/>
</dbReference>
<comment type="caution">
    <text evidence="1">The sequence shown here is derived from an EMBL/GenBank/DDBJ whole genome shotgun (WGS) entry which is preliminary data.</text>
</comment>
<dbReference type="RefSeq" id="WP_338188299.1">
    <property type="nucleotide sequence ID" value="NZ_BTFQ01000031.1"/>
</dbReference>
<gene>
    <name evidence="2" type="ORF">LABF125_13180</name>
    <name evidence="1" type="ORF">LABF186_07620</name>
</gene>
<reference evidence="3 4" key="2">
    <citation type="journal article" date="2024" name="Int. J. Syst. Evol. Microbiol.">
        <title>Proposal of Lactobacillus amylovorus subsp. animalis subsp. nov. and an emended description of Lactobacillus amylovorus.</title>
        <authorList>
            <person name="Yamane K."/>
            <person name="Tanizawa Y."/>
            <person name="Kobayashi H."/>
            <person name="Kamizono T."/>
            <person name="Kojima Y."/>
            <person name="Takagi H."/>
            <person name="Tohno M."/>
        </authorList>
    </citation>
    <scope>NUCLEOTIDE SEQUENCE [LARGE SCALE GENOMIC DNA]</scope>
    <source>
        <strain evidence="2 3">BF125</strain>
        <strain evidence="1 4">BF186</strain>
    </source>
</reference>
<evidence type="ECO:0000313" key="1">
    <source>
        <dbReference type="EMBL" id="GMM13647.1"/>
    </source>
</evidence>